<dbReference type="EMBL" id="CP006734">
    <property type="protein sequence ID" value="AGW41733.1"/>
    <property type="molecule type" value="Genomic_DNA"/>
</dbReference>
<gene>
    <name evidence="1" type="ORF">O159_16890</name>
    <name evidence="2" type="ORF">O159_22940</name>
</gene>
<dbReference type="RefSeq" id="WP_021755202.1">
    <property type="nucleotide sequence ID" value="NC_022438.1"/>
</dbReference>
<dbReference type="AlphaFoldDB" id="U3P8U5"/>
<dbReference type="OrthoDB" id="3267958at2"/>
<dbReference type="EMBL" id="CP006734">
    <property type="protein sequence ID" value="AGW42256.1"/>
    <property type="molecule type" value="Genomic_DNA"/>
</dbReference>
<accession>U3P8U5</accession>
<dbReference type="Proteomes" id="UP000016743">
    <property type="component" value="Chromosome"/>
</dbReference>
<keyword evidence="3" id="KW-1185">Reference proteome</keyword>
<evidence type="ECO:0000313" key="1">
    <source>
        <dbReference type="EMBL" id="AGW41733.1"/>
    </source>
</evidence>
<organism evidence="2 3">
    <name type="scientific">Leifsonia xyli subsp. cynodontis DSM 46306</name>
    <dbReference type="NCBI Taxonomy" id="1389489"/>
    <lineage>
        <taxon>Bacteria</taxon>
        <taxon>Bacillati</taxon>
        <taxon>Actinomycetota</taxon>
        <taxon>Actinomycetes</taxon>
        <taxon>Micrococcales</taxon>
        <taxon>Microbacteriaceae</taxon>
        <taxon>Leifsonia</taxon>
    </lineage>
</organism>
<reference evidence="2 3" key="1">
    <citation type="journal article" date="2013" name="Genome Announc.">
        <title>Complete Genome Sequence of Leifsonia xyli subsp. cynodontis Strain DSM46306, a Gram-Positive Bacterial Pathogen of Grasses.</title>
        <authorList>
            <person name="Monteiro-Vitorello C.B."/>
            <person name="Zerillo M.M."/>
            <person name="Van Sluys M.A."/>
            <person name="Camargo L.E."/>
            <person name="Kitajima J.P."/>
        </authorList>
    </citation>
    <scope>NUCLEOTIDE SEQUENCE [LARGE SCALE GENOMIC DNA]</scope>
    <source>
        <strain evidence="2 3">DSM 46306</strain>
    </source>
</reference>
<sequence>MTVASVALDRQRRMIQVTDRTRNKAMQAWRGMNFQDLDGSWATIGPDITQQVAAAQYTLAAGADRFTNQVAAQTGFSQDPSAIVPEALAGVDGMGRELSDTLYGSVTATKKAIGSGRFGAGGSMMIGQSYLGAIVKTLITDASRDADKVSGTGKGYTHYVRVCSGQACSRCAVLSGIHSGPDAFARHTCCQCTAAPVHVDGKVVKELSSLKGIPTTPEEYFDSLSKSEQDRVFTKAGAEAIRNGANVTTVVNARRGADGIGYASHGGAKTGPGPRGVFTKTTIGYRPNGTPVQVYTTSEGTTRRGGFGRQQIRMGSTGRVRLMPESILEIAGNDKELAQAFLRDAGYLDYVPPNGYTTDWVINGLPAQQRADRVLVDQATLRYGNFTLG</sequence>
<dbReference type="eggNOG" id="ENOG502Z85S">
    <property type="taxonomic scope" value="Bacteria"/>
</dbReference>
<name>U3P8U5_LEIXC</name>
<evidence type="ECO:0000313" key="2">
    <source>
        <dbReference type="EMBL" id="AGW42256.1"/>
    </source>
</evidence>
<dbReference type="HOGENOM" id="CLU_060261_0_0_11"/>
<dbReference type="KEGG" id="lxy:O159_22940"/>
<evidence type="ECO:0000313" key="3">
    <source>
        <dbReference type="Proteomes" id="UP000016743"/>
    </source>
</evidence>
<proteinExistence type="predicted"/>
<dbReference type="KEGG" id="lxy:O159_16890"/>
<dbReference type="PATRIC" id="fig|1389489.3.peg.1628"/>
<protein>
    <submittedName>
        <fullName evidence="2">Uncharacterized protein</fullName>
    </submittedName>
</protein>
<dbReference type="STRING" id="1389489.O159_16890"/>